<proteinExistence type="predicted"/>
<dbReference type="NCBIfam" id="TIGR01549">
    <property type="entry name" value="HAD-SF-IA-v1"/>
    <property type="match status" value="1"/>
</dbReference>
<evidence type="ECO:0000313" key="2">
    <source>
        <dbReference type="Proteomes" id="UP000630149"/>
    </source>
</evidence>
<dbReference type="PANTHER" id="PTHR43434:SF13">
    <property type="entry name" value="PHOSPHOGLYCOLATE PHOSPHATASE"/>
    <property type="match status" value="1"/>
</dbReference>
<dbReference type="InterPro" id="IPR023198">
    <property type="entry name" value="PGP-like_dom2"/>
</dbReference>
<accession>A0A917JP44</accession>
<dbReference type="SFLD" id="SFLDG01129">
    <property type="entry name" value="C1.5:_HAD__Beta-PGM__Phosphata"/>
    <property type="match status" value="1"/>
</dbReference>
<dbReference type="GO" id="GO:0008967">
    <property type="term" value="F:phosphoglycolate phosphatase activity"/>
    <property type="evidence" value="ECO:0007669"/>
    <property type="project" value="TreeGrafter"/>
</dbReference>
<dbReference type="Proteomes" id="UP000630149">
    <property type="component" value="Unassembled WGS sequence"/>
</dbReference>
<dbReference type="SUPFAM" id="SSF56784">
    <property type="entry name" value="HAD-like"/>
    <property type="match status" value="1"/>
</dbReference>
<keyword evidence="2" id="KW-1185">Reference proteome</keyword>
<reference evidence="1" key="2">
    <citation type="submission" date="2020-09" db="EMBL/GenBank/DDBJ databases">
        <authorList>
            <person name="Sun Q."/>
            <person name="Ohkuma M."/>
        </authorList>
    </citation>
    <scope>NUCLEOTIDE SEQUENCE</scope>
    <source>
        <strain evidence="1">JCM 13919</strain>
    </source>
</reference>
<dbReference type="AlphaFoldDB" id="A0A917JP44"/>
<dbReference type="PANTHER" id="PTHR43434">
    <property type="entry name" value="PHOSPHOGLYCOLATE PHOSPHATASE"/>
    <property type="match status" value="1"/>
</dbReference>
<dbReference type="InterPro" id="IPR036412">
    <property type="entry name" value="HAD-like_sf"/>
</dbReference>
<organism evidence="1 2">
    <name type="scientific">Legionella impletisoli</name>
    <dbReference type="NCBI Taxonomy" id="343510"/>
    <lineage>
        <taxon>Bacteria</taxon>
        <taxon>Pseudomonadati</taxon>
        <taxon>Pseudomonadota</taxon>
        <taxon>Gammaproteobacteria</taxon>
        <taxon>Legionellales</taxon>
        <taxon>Legionellaceae</taxon>
        <taxon>Legionella</taxon>
    </lineage>
</organism>
<dbReference type="InterPro" id="IPR006439">
    <property type="entry name" value="HAD-SF_hydro_IA"/>
</dbReference>
<reference evidence="1" key="1">
    <citation type="journal article" date="2014" name="Int. J. Syst. Evol. Microbiol.">
        <title>Complete genome sequence of Corynebacterium casei LMG S-19264T (=DSM 44701T), isolated from a smear-ripened cheese.</title>
        <authorList>
            <consortium name="US DOE Joint Genome Institute (JGI-PGF)"/>
            <person name="Walter F."/>
            <person name="Albersmeier A."/>
            <person name="Kalinowski J."/>
            <person name="Ruckert C."/>
        </authorList>
    </citation>
    <scope>NUCLEOTIDE SEQUENCE</scope>
    <source>
        <strain evidence="1">JCM 13919</strain>
    </source>
</reference>
<dbReference type="GO" id="GO:0006281">
    <property type="term" value="P:DNA repair"/>
    <property type="evidence" value="ECO:0007669"/>
    <property type="project" value="TreeGrafter"/>
</dbReference>
<evidence type="ECO:0000313" key="1">
    <source>
        <dbReference type="EMBL" id="GGI76327.1"/>
    </source>
</evidence>
<dbReference type="Pfam" id="PF13419">
    <property type="entry name" value="HAD_2"/>
    <property type="match status" value="1"/>
</dbReference>
<dbReference type="InterPro" id="IPR041492">
    <property type="entry name" value="HAD_2"/>
</dbReference>
<sequence>MDLLFDFDGTLADSGDIVFKALCASARNQLTLDELRNLPSDQVIPSLGISLLKLPFLILEIRSEIRRNINSLPLAPDMKETLKTLNKEGHRLHIASSNSTKNINEFLKNHEIHHFFSSISSLFTIFGKAKGLRKIIADYKINLNNALYIGDETRDIEAANQVNIKSCAICWGYNSECILQTYNPDFLIKSPIHLLRTIDELNS</sequence>
<gene>
    <name evidence="1" type="primary">gph</name>
    <name evidence="1" type="ORF">GCM10007966_01430</name>
</gene>
<dbReference type="EMBL" id="BMOB01000001">
    <property type="protein sequence ID" value="GGI76327.1"/>
    <property type="molecule type" value="Genomic_DNA"/>
</dbReference>
<dbReference type="SFLD" id="SFLDS00003">
    <property type="entry name" value="Haloacid_Dehalogenase"/>
    <property type="match status" value="1"/>
</dbReference>
<protein>
    <submittedName>
        <fullName evidence="1">Phosphoglycolate phosphatase</fullName>
    </submittedName>
</protein>
<dbReference type="OrthoDB" id="9782449at2"/>
<dbReference type="RefSeq" id="WP_131775388.1">
    <property type="nucleotide sequence ID" value="NZ_BMOB01000001.1"/>
</dbReference>
<dbReference type="InterPro" id="IPR050155">
    <property type="entry name" value="HAD-like_hydrolase_sf"/>
</dbReference>
<name>A0A917JP44_9GAMM</name>
<dbReference type="Gene3D" id="1.10.150.240">
    <property type="entry name" value="Putative phosphatase, domain 2"/>
    <property type="match status" value="1"/>
</dbReference>
<comment type="caution">
    <text evidence="1">The sequence shown here is derived from an EMBL/GenBank/DDBJ whole genome shotgun (WGS) entry which is preliminary data.</text>
</comment>
<dbReference type="GO" id="GO:0005829">
    <property type="term" value="C:cytosol"/>
    <property type="evidence" value="ECO:0007669"/>
    <property type="project" value="TreeGrafter"/>
</dbReference>
<dbReference type="Gene3D" id="3.40.50.1000">
    <property type="entry name" value="HAD superfamily/HAD-like"/>
    <property type="match status" value="1"/>
</dbReference>
<dbReference type="InterPro" id="IPR023214">
    <property type="entry name" value="HAD_sf"/>
</dbReference>